<evidence type="ECO:0000313" key="8">
    <source>
        <dbReference type="EMBL" id="KAJ6638716.1"/>
    </source>
</evidence>
<dbReference type="Gene3D" id="2.60.120.560">
    <property type="entry name" value="Exo-inulinase, domain 1"/>
    <property type="match status" value="1"/>
</dbReference>
<dbReference type="Pfam" id="PF00251">
    <property type="entry name" value="Glyco_hydro_32N"/>
    <property type="match status" value="1"/>
</dbReference>
<dbReference type="SMART" id="SM00640">
    <property type="entry name" value="Glyco_32"/>
    <property type="match status" value="1"/>
</dbReference>
<dbReference type="Gene3D" id="2.115.10.20">
    <property type="entry name" value="Glycosyl hydrolase domain, family 43"/>
    <property type="match status" value="1"/>
</dbReference>
<evidence type="ECO:0000259" key="6">
    <source>
        <dbReference type="Pfam" id="PF00251"/>
    </source>
</evidence>
<dbReference type="EMBL" id="WJQU01000003">
    <property type="protein sequence ID" value="KAJ6638716.1"/>
    <property type="molecule type" value="Genomic_DNA"/>
</dbReference>
<dbReference type="GO" id="GO:0005987">
    <property type="term" value="P:sucrose catabolic process"/>
    <property type="evidence" value="ECO:0007669"/>
    <property type="project" value="TreeGrafter"/>
</dbReference>
<evidence type="ECO:0000256" key="2">
    <source>
        <dbReference type="ARBA" id="ARBA00022801"/>
    </source>
</evidence>
<dbReference type="AlphaFoldDB" id="A0A9Q0RZY7"/>
<reference evidence="8" key="1">
    <citation type="submission" date="2022-07" db="EMBL/GenBank/DDBJ databases">
        <authorList>
            <person name="Trinca V."/>
            <person name="Uliana J.V.C."/>
            <person name="Torres T.T."/>
            <person name="Ward R.J."/>
            <person name="Monesi N."/>
        </authorList>
    </citation>
    <scope>NUCLEOTIDE SEQUENCE</scope>
    <source>
        <strain evidence="8">HSMRA1968</strain>
        <tissue evidence="8">Whole embryos</tissue>
    </source>
</reference>
<dbReference type="PROSITE" id="PS00609">
    <property type="entry name" value="GLYCOSYL_HYDROL_F32"/>
    <property type="match status" value="1"/>
</dbReference>
<dbReference type="OrthoDB" id="202537at2759"/>
<feature type="domain" description="Glycosyl hydrolase family 32 C-terminal" evidence="7">
    <location>
        <begin position="379"/>
        <end position="503"/>
    </location>
</feature>
<dbReference type="GO" id="GO:0004575">
    <property type="term" value="F:sucrose alpha-glucosidase activity"/>
    <property type="evidence" value="ECO:0007669"/>
    <property type="project" value="TreeGrafter"/>
</dbReference>
<feature type="domain" description="Glycosyl hydrolase family 32 N-terminal" evidence="6">
    <location>
        <begin position="39"/>
        <end position="345"/>
    </location>
</feature>
<keyword evidence="2 4" id="KW-0378">Hydrolase</keyword>
<accession>A0A9Q0RZY7</accession>
<dbReference type="CDD" id="cd18622">
    <property type="entry name" value="GH32_Inu-like"/>
    <property type="match status" value="1"/>
</dbReference>
<evidence type="ECO:0000256" key="5">
    <source>
        <dbReference type="SAM" id="SignalP"/>
    </source>
</evidence>
<dbReference type="InterPro" id="IPR013189">
    <property type="entry name" value="Glyco_hydro_32_C"/>
</dbReference>
<sequence>MSLHVDVSIRILIFLCTLLFLKECHAQNCLNDKYRPQLHYSPAKNWLNDPNGLVYLAGEYHMFYQYYPDGTVWGPMHWGHAITSDLVHWEELPIALYPNALGDIFSGSAVVDFKNTSGLQTGGDPPLILIFTQASGNTQLQSIAVSNDRGRSFGFYAGNPVLQNTDKTINDFRDPKVFYMNDKWIMSLAVKNKIQMFSSNNLKNWTKLGEFGAVPLQGAHGGVWECPDLLSFTLDGLKLWVLLVSINPGGPNNGSATQYFIGTFDGRQFRKTGIYQNLWMDWGPDNYAGVTFSNEPKNRKLLIAWMNNWDYGQVLPTVAWRGQMTLPRVLDLQRIDGKPRLLSTPAVEVESLRNLAQFYETTRPLWIRSRHDFTNDLQFNNSLLEVDGVFDTQLTINDPSATFSICFYNGLAEEVCVGYNFGTNNLFFDRSNSGDTSFYGNFGQISYANRETRNKILQLKLYLDTSAIEIFADGGYTTMTGLFFPTQLLTGVRVKFSSGIAVNQLKILSMTIRGLKSIYNC</sequence>
<evidence type="ECO:0000256" key="3">
    <source>
        <dbReference type="ARBA" id="ARBA00023295"/>
    </source>
</evidence>
<dbReference type="InterPro" id="IPR013148">
    <property type="entry name" value="Glyco_hydro_32_N"/>
</dbReference>
<dbReference type="InterPro" id="IPR001362">
    <property type="entry name" value="Glyco_hydro_32"/>
</dbReference>
<keyword evidence="9" id="KW-1185">Reference proteome</keyword>
<dbReference type="SUPFAM" id="SSF49899">
    <property type="entry name" value="Concanavalin A-like lectins/glucanases"/>
    <property type="match status" value="1"/>
</dbReference>
<organism evidence="8 9">
    <name type="scientific">Pseudolycoriella hygida</name>
    <dbReference type="NCBI Taxonomy" id="35572"/>
    <lineage>
        <taxon>Eukaryota</taxon>
        <taxon>Metazoa</taxon>
        <taxon>Ecdysozoa</taxon>
        <taxon>Arthropoda</taxon>
        <taxon>Hexapoda</taxon>
        <taxon>Insecta</taxon>
        <taxon>Pterygota</taxon>
        <taxon>Neoptera</taxon>
        <taxon>Endopterygota</taxon>
        <taxon>Diptera</taxon>
        <taxon>Nematocera</taxon>
        <taxon>Sciaroidea</taxon>
        <taxon>Sciaridae</taxon>
        <taxon>Pseudolycoriella</taxon>
    </lineage>
</organism>
<evidence type="ECO:0000256" key="4">
    <source>
        <dbReference type="RuleBase" id="RU362110"/>
    </source>
</evidence>
<gene>
    <name evidence="8" type="primary">sacC_1</name>
    <name evidence="8" type="ORF">Bhyg_11453</name>
</gene>
<feature type="chain" id="PRO_5040184527" evidence="5">
    <location>
        <begin position="27"/>
        <end position="521"/>
    </location>
</feature>
<dbReference type="SUPFAM" id="SSF75005">
    <property type="entry name" value="Arabinanase/levansucrase/invertase"/>
    <property type="match status" value="1"/>
</dbReference>
<evidence type="ECO:0000259" key="7">
    <source>
        <dbReference type="Pfam" id="PF08244"/>
    </source>
</evidence>
<keyword evidence="5" id="KW-0732">Signal</keyword>
<comment type="caution">
    <text evidence="8">The sequence shown here is derived from an EMBL/GenBank/DDBJ whole genome shotgun (WGS) entry which is preliminary data.</text>
</comment>
<dbReference type="InterPro" id="IPR018053">
    <property type="entry name" value="Glyco_hydro_32_AS"/>
</dbReference>
<name>A0A9Q0RZY7_9DIPT</name>
<evidence type="ECO:0000313" key="9">
    <source>
        <dbReference type="Proteomes" id="UP001151699"/>
    </source>
</evidence>
<feature type="signal peptide" evidence="5">
    <location>
        <begin position="1"/>
        <end position="26"/>
    </location>
</feature>
<dbReference type="InterPro" id="IPR023296">
    <property type="entry name" value="Glyco_hydro_beta-prop_sf"/>
</dbReference>
<dbReference type="GO" id="GO:0005737">
    <property type="term" value="C:cytoplasm"/>
    <property type="evidence" value="ECO:0007669"/>
    <property type="project" value="TreeGrafter"/>
</dbReference>
<dbReference type="PANTHER" id="PTHR42800:SF1">
    <property type="entry name" value="EXOINULINASE INUD (AFU_ORTHOLOGUE AFUA_5G00480)"/>
    <property type="match status" value="1"/>
</dbReference>
<dbReference type="Pfam" id="PF08244">
    <property type="entry name" value="Glyco_hydro_32C"/>
    <property type="match status" value="1"/>
</dbReference>
<dbReference type="PANTHER" id="PTHR42800">
    <property type="entry name" value="EXOINULINASE INUD (AFU_ORTHOLOGUE AFUA_5G00480)"/>
    <property type="match status" value="1"/>
</dbReference>
<keyword evidence="3 4" id="KW-0326">Glycosidase</keyword>
<evidence type="ECO:0000256" key="1">
    <source>
        <dbReference type="ARBA" id="ARBA00009902"/>
    </source>
</evidence>
<proteinExistence type="inferred from homology"/>
<protein>
    <submittedName>
        <fullName evidence="8">Levanase</fullName>
    </submittedName>
</protein>
<dbReference type="Proteomes" id="UP001151699">
    <property type="component" value="Chromosome X"/>
</dbReference>
<dbReference type="InterPro" id="IPR013320">
    <property type="entry name" value="ConA-like_dom_sf"/>
</dbReference>
<comment type="similarity">
    <text evidence="1 4">Belongs to the glycosyl hydrolase 32 family.</text>
</comment>